<feature type="domain" description="PASTA" evidence="3">
    <location>
        <begin position="110"/>
        <end position="176"/>
    </location>
</feature>
<dbReference type="EMBL" id="BRLB01000004">
    <property type="protein sequence ID" value="GKX29520.1"/>
    <property type="molecule type" value="Genomic_DNA"/>
</dbReference>
<dbReference type="AlphaFoldDB" id="A0A9W6DEH1"/>
<dbReference type="Pfam" id="PF03793">
    <property type="entry name" value="PASTA"/>
    <property type="match status" value="5"/>
</dbReference>
<evidence type="ECO:0000259" key="3">
    <source>
        <dbReference type="PROSITE" id="PS51178"/>
    </source>
</evidence>
<organism evidence="4 5">
    <name type="scientific">Vallitalea longa</name>
    <dbReference type="NCBI Taxonomy" id="2936439"/>
    <lineage>
        <taxon>Bacteria</taxon>
        <taxon>Bacillati</taxon>
        <taxon>Bacillota</taxon>
        <taxon>Clostridia</taxon>
        <taxon>Lachnospirales</taxon>
        <taxon>Vallitaleaceae</taxon>
        <taxon>Vallitalea</taxon>
    </lineage>
</organism>
<dbReference type="CDD" id="cd06577">
    <property type="entry name" value="PASTA_pknB"/>
    <property type="match status" value="4"/>
</dbReference>
<keyword evidence="5" id="KW-1185">Reference proteome</keyword>
<dbReference type="Gene3D" id="3.30.10.20">
    <property type="match status" value="7"/>
</dbReference>
<sequence length="799" mass="91451">MDNNKGKNIFSDGFSMDIDKNEEIENKKFVTDNIREKSNKEDTITANNRNAKQSNEPNDEPKDFLTSLNDNNNSSFQQEEFTYQKNSNHKRWIIQIVIIIIAVGSIYYIINKKTELIDFTNMLYDDAEAWASGKNIILTYEEEYSNDIEEDYIISQDINPGEKIKKDSTVKLTLSKGKDPYEKIAIPEFDSSWSKTSIESWIEQNGIINYKFNNMQNEEIPTNYLISYKLIGADNDTFVRSSEIEFDISYTEAVEAVTMPDFINKSIVDVDIWSKNNDIEYNYSYSISSLYAEDAIIDQSVKSGDEINVGDVFSVVISIGEEDDDAIVMENFLNKTIIDADIWAKSNHIMYTYTYEYNEIYPEDTILYQSVDPDKEIKEGSTVEFIISEGSEEEDEEEAIVMENFLNKTLLDIDIWAKSNGITYTNTYQYDSIYEKDKIMYQSIPADEELLDDYELTFIVSKGEEIRVPDFSSYTMSDAKEYNDGLIDVEVIEEYIENTKESEFISQSIEADDIVEEGTEIIIEYSLGDRIDLPSFIDQSKYELEDWIEDANDKGANIKLTVTEEADTGLEYGKILSQNILNEKIGLTTDIEVAISSGLTVPSFISMDKNEIKNYSETRDINVEVEEMYMEGTNEGDFISQSIETGTTVKKGTYVTVNYSLGDTINIPKFLDRPATDLQEWVNEQNRKGAELTITTSEMYHHDVDYGAIVSQNVYNQTNADLDTEIEIVVSQGEPYTVTDFTKFSVSEIEYVAERRGLTIVFETIEDSSYKSGEVISQEPEKGEIISKNKDFIKIQVAE</sequence>
<feature type="domain" description="PASTA" evidence="3">
    <location>
        <begin position="595"/>
        <end position="661"/>
    </location>
</feature>
<feature type="compositionally biased region" description="Basic and acidic residues" evidence="1">
    <location>
        <begin position="29"/>
        <end position="43"/>
    </location>
</feature>
<dbReference type="InterPro" id="IPR005543">
    <property type="entry name" value="PASTA_dom"/>
</dbReference>
<proteinExistence type="predicted"/>
<keyword evidence="2" id="KW-1133">Transmembrane helix</keyword>
<feature type="domain" description="PASTA" evidence="3">
    <location>
        <begin position="732"/>
        <end position="799"/>
    </location>
</feature>
<gene>
    <name evidence="4" type="ORF">SH1V18_20000</name>
</gene>
<dbReference type="PROSITE" id="PS51178">
    <property type="entry name" value="PASTA"/>
    <property type="match status" value="4"/>
</dbReference>
<feature type="transmembrane region" description="Helical" evidence="2">
    <location>
        <begin position="92"/>
        <end position="110"/>
    </location>
</feature>
<dbReference type="SMART" id="SM00740">
    <property type="entry name" value="PASTA"/>
    <property type="match status" value="9"/>
</dbReference>
<name>A0A9W6DEH1_9FIRM</name>
<dbReference type="Proteomes" id="UP001144256">
    <property type="component" value="Unassembled WGS sequence"/>
</dbReference>
<evidence type="ECO:0000313" key="4">
    <source>
        <dbReference type="EMBL" id="GKX29520.1"/>
    </source>
</evidence>
<feature type="compositionally biased region" description="Polar residues" evidence="1">
    <location>
        <begin position="44"/>
        <end position="56"/>
    </location>
</feature>
<keyword evidence="2" id="KW-0812">Transmembrane</keyword>
<evidence type="ECO:0000313" key="5">
    <source>
        <dbReference type="Proteomes" id="UP001144256"/>
    </source>
</evidence>
<protein>
    <recommendedName>
        <fullName evidence="3">PASTA domain-containing protein</fullName>
    </recommendedName>
</protein>
<feature type="region of interest" description="Disordered" evidence="1">
    <location>
        <begin position="29"/>
        <end position="71"/>
    </location>
</feature>
<reference evidence="4" key="1">
    <citation type="submission" date="2022-06" db="EMBL/GenBank/DDBJ databases">
        <title>Vallitalea longa sp. nov., an anaerobic bacterium isolated from marine sediment.</title>
        <authorList>
            <person name="Hirano S."/>
            <person name="Terahara T."/>
            <person name="Mori K."/>
            <person name="Hamada M."/>
            <person name="Matsumoto R."/>
            <person name="Kobayashi T."/>
        </authorList>
    </citation>
    <scope>NUCLEOTIDE SEQUENCE</scope>
    <source>
        <strain evidence="4">SH18-1</strain>
    </source>
</reference>
<evidence type="ECO:0000256" key="1">
    <source>
        <dbReference type="SAM" id="MobiDB-lite"/>
    </source>
</evidence>
<dbReference type="RefSeq" id="WP_281815047.1">
    <property type="nucleotide sequence ID" value="NZ_BRLB01000004.1"/>
</dbReference>
<comment type="caution">
    <text evidence="4">The sequence shown here is derived from an EMBL/GenBank/DDBJ whole genome shotgun (WGS) entry which is preliminary data.</text>
</comment>
<keyword evidence="2" id="KW-0472">Membrane</keyword>
<feature type="domain" description="PASTA" evidence="3">
    <location>
        <begin position="253"/>
        <end position="319"/>
    </location>
</feature>
<accession>A0A9W6DEH1</accession>
<evidence type="ECO:0000256" key="2">
    <source>
        <dbReference type="SAM" id="Phobius"/>
    </source>
</evidence>